<dbReference type="PANTHER" id="PTHR10000:SF58">
    <property type="entry name" value="PYRIDOXAL PHOSPHATE PHOSPHATASE YBHA"/>
    <property type="match status" value="1"/>
</dbReference>
<dbReference type="Proteomes" id="UP000235828">
    <property type="component" value="Chromosome B"/>
</dbReference>
<dbReference type="NCBIfam" id="TIGR00099">
    <property type="entry name" value="Cof-subfamily"/>
    <property type="match status" value="1"/>
</dbReference>
<sequence length="282" mass="31809">MPITAKGDLMYKVLALDLDGTVLTDEHTINPEVKRAIQEARQHCHVVIVTGRHHTAAKPYYEELGLTTPIICCNGTYIYDYQNDCVVQHNAISKQDALSFISLAHEYQMKMVMYVTDSMTYSSHNPITYMQALESWADQFEGNSKPKIERIDSFSDLVNKTQYVWKFVVEGQPSSVERLLEHDYVKRKFNGERSWSNRIDFAALGNNKGALLAEYVTNLGYHANHVLAVGDNHNDISMLEYAGLGVAMKNADDTVKSAARLVCETNNNEDGLARLIRNKIKG</sequence>
<dbReference type="GO" id="GO:0005829">
    <property type="term" value="C:cytosol"/>
    <property type="evidence" value="ECO:0007669"/>
    <property type="project" value="TreeGrafter"/>
</dbReference>
<keyword evidence="2" id="KW-1185">Reference proteome</keyword>
<protein>
    <submittedName>
        <fullName evidence="1">Cof-like hydrolase family protein</fullName>
    </submittedName>
</protein>
<dbReference type="EMBL" id="LT960612">
    <property type="protein sequence ID" value="SON52016.1"/>
    <property type="molecule type" value="Genomic_DNA"/>
</dbReference>
<reference evidence="1 2" key="1">
    <citation type="submission" date="2017-10" db="EMBL/GenBank/DDBJ databases">
        <authorList>
            <person name="Banno H."/>
            <person name="Chua N.-H."/>
        </authorList>
    </citation>
    <scope>NUCLEOTIDE SEQUENCE [LARGE SCALE GENOMIC DNA]</scope>
    <source>
        <strain evidence="1">Vibrio tapetis CECT4600</strain>
    </source>
</reference>
<dbReference type="Gene3D" id="3.30.1240.10">
    <property type="match status" value="1"/>
</dbReference>
<dbReference type="InterPro" id="IPR006379">
    <property type="entry name" value="HAD-SF_hydro_IIB"/>
</dbReference>
<dbReference type="SFLD" id="SFLDS00003">
    <property type="entry name" value="Haloacid_Dehalogenase"/>
    <property type="match status" value="1"/>
</dbReference>
<dbReference type="NCBIfam" id="TIGR01484">
    <property type="entry name" value="HAD-SF-IIB"/>
    <property type="match status" value="1"/>
</dbReference>
<accession>A0A2N8ZJH4</accession>
<gene>
    <name evidence="1" type="ORF">VTAP4600_B0405</name>
</gene>
<name>A0A2N8ZJH4_9VIBR</name>
<proteinExistence type="predicted"/>
<dbReference type="PANTHER" id="PTHR10000">
    <property type="entry name" value="PHOSPHOSERINE PHOSPHATASE"/>
    <property type="match status" value="1"/>
</dbReference>
<evidence type="ECO:0000313" key="1">
    <source>
        <dbReference type="EMBL" id="SON52016.1"/>
    </source>
</evidence>
<dbReference type="SUPFAM" id="SSF56784">
    <property type="entry name" value="HAD-like"/>
    <property type="match status" value="1"/>
</dbReference>
<evidence type="ECO:0000313" key="2">
    <source>
        <dbReference type="Proteomes" id="UP000235828"/>
    </source>
</evidence>
<dbReference type="Gene3D" id="3.40.50.1000">
    <property type="entry name" value="HAD superfamily/HAD-like"/>
    <property type="match status" value="1"/>
</dbReference>
<dbReference type="KEGG" id="vta:B0405"/>
<dbReference type="PROSITE" id="PS01228">
    <property type="entry name" value="COF_1"/>
    <property type="match status" value="1"/>
</dbReference>
<dbReference type="PROSITE" id="PS01229">
    <property type="entry name" value="COF_2"/>
    <property type="match status" value="1"/>
</dbReference>
<keyword evidence="1" id="KW-0378">Hydrolase</keyword>
<dbReference type="CDD" id="cd07516">
    <property type="entry name" value="HAD_Pase"/>
    <property type="match status" value="1"/>
</dbReference>
<dbReference type="InterPro" id="IPR000150">
    <property type="entry name" value="Cof"/>
</dbReference>
<dbReference type="SFLD" id="SFLDG01140">
    <property type="entry name" value="C2.B:_Phosphomannomutase_and_P"/>
    <property type="match status" value="1"/>
</dbReference>
<dbReference type="Pfam" id="PF08282">
    <property type="entry name" value="Hydrolase_3"/>
    <property type="match status" value="1"/>
</dbReference>
<dbReference type="AlphaFoldDB" id="A0A2N8ZJH4"/>
<dbReference type="InterPro" id="IPR023214">
    <property type="entry name" value="HAD_sf"/>
</dbReference>
<dbReference type="GO" id="GO:0016791">
    <property type="term" value="F:phosphatase activity"/>
    <property type="evidence" value="ECO:0007669"/>
    <property type="project" value="UniProtKB-ARBA"/>
</dbReference>
<organism evidence="1 2">
    <name type="scientific">Vibrio tapetis subsp. tapetis</name>
    <dbReference type="NCBI Taxonomy" id="1671868"/>
    <lineage>
        <taxon>Bacteria</taxon>
        <taxon>Pseudomonadati</taxon>
        <taxon>Pseudomonadota</taxon>
        <taxon>Gammaproteobacteria</taxon>
        <taxon>Vibrionales</taxon>
        <taxon>Vibrionaceae</taxon>
        <taxon>Vibrio</taxon>
    </lineage>
</organism>
<dbReference type="InterPro" id="IPR036412">
    <property type="entry name" value="HAD-like_sf"/>
</dbReference>
<dbReference type="GO" id="GO:0000287">
    <property type="term" value="F:magnesium ion binding"/>
    <property type="evidence" value="ECO:0007669"/>
    <property type="project" value="TreeGrafter"/>
</dbReference>